<keyword evidence="3" id="KW-0539">Nucleus</keyword>
<dbReference type="AlphaFoldDB" id="A0A565CTI1"/>
<dbReference type="OrthoDB" id="248779at2759"/>
<dbReference type="FunFam" id="3.40.1340.10:FF:000001">
    <property type="entry name" value="DNA-directed RNA polymerases I, II, and III subunit RPABC1"/>
    <property type="match status" value="1"/>
</dbReference>
<dbReference type="PIRSF" id="PIRSF000747">
    <property type="entry name" value="RPB5"/>
    <property type="match status" value="1"/>
</dbReference>
<evidence type="ECO:0000259" key="6">
    <source>
        <dbReference type="Pfam" id="PF03871"/>
    </source>
</evidence>
<dbReference type="InterPro" id="IPR005571">
    <property type="entry name" value="RNA_pol_Rpb5_N"/>
</dbReference>
<dbReference type="EMBL" id="CABITT030000008">
    <property type="protein sequence ID" value="VVB17063.1"/>
    <property type="molecule type" value="Genomic_DNA"/>
</dbReference>
<dbReference type="PANTHER" id="PTHR10535:SF0">
    <property type="entry name" value="DNA-DIRECTED RNA POLYMERASES I, II, AND III SUBUNIT RPABC1"/>
    <property type="match status" value="1"/>
</dbReference>
<organism evidence="7 8">
    <name type="scientific">Arabis nemorensis</name>
    <dbReference type="NCBI Taxonomy" id="586526"/>
    <lineage>
        <taxon>Eukaryota</taxon>
        <taxon>Viridiplantae</taxon>
        <taxon>Streptophyta</taxon>
        <taxon>Embryophyta</taxon>
        <taxon>Tracheophyta</taxon>
        <taxon>Spermatophyta</taxon>
        <taxon>Magnoliopsida</taxon>
        <taxon>eudicotyledons</taxon>
        <taxon>Gunneridae</taxon>
        <taxon>Pentapetalae</taxon>
        <taxon>rosids</taxon>
        <taxon>malvids</taxon>
        <taxon>Brassicales</taxon>
        <taxon>Brassicaceae</taxon>
        <taxon>Arabideae</taxon>
        <taxon>Arabis</taxon>
    </lineage>
</organism>
<dbReference type="GO" id="GO:0006362">
    <property type="term" value="P:transcription elongation by RNA polymerase I"/>
    <property type="evidence" value="ECO:0007669"/>
    <property type="project" value="TreeGrafter"/>
</dbReference>
<dbReference type="SUPFAM" id="SSF55287">
    <property type="entry name" value="RPB5-like RNA polymerase subunit"/>
    <property type="match status" value="1"/>
</dbReference>
<dbReference type="InterPro" id="IPR014381">
    <property type="entry name" value="Arch_Rpo5/euc_Rpb5"/>
</dbReference>
<gene>
    <name evidence="7" type="ORF">ANE_LOCUS27507</name>
</gene>
<proteinExistence type="inferred from homology"/>
<keyword evidence="8" id="KW-1185">Reference proteome</keyword>
<evidence type="ECO:0000313" key="8">
    <source>
        <dbReference type="Proteomes" id="UP000489600"/>
    </source>
</evidence>
<comment type="similarity">
    <text evidence="4">Belongs to the archaeal Rpo5/eukaryotic RPB5 RNA polymerase subunit family.</text>
</comment>
<dbReference type="Proteomes" id="UP000489600">
    <property type="component" value="Unassembled WGS sequence"/>
</dbReference>
<evidence type="ECO:0000256" key="4">
    <source>
        <dbReference type="ARBA" id="ARBA00025765"/>
    </source>
</evidence>
<dbReference type="Gene3D" id="3.40.1340.10">
    <property type="entry name" value="RNA polymerase, Rpb5, N-terminal domain"/>
    <property type="match status" value="1"/>
</dbReference>
<comment type="subcellular location">
    <subcellularLocation>
        <location evidence="1">Nucleus</location>
    </subcellularLocation>
</comment>
<reference evidence="7" key="1">
    <citation type="submission" date="2019-07" db="EMBL/GenBank/DDBJ databases">
        <authorList>
            <person name="Dittberner H."/>
        </authorList>
    </citation>
    <scope>NUCLEOTIDE SEQUENCE [LARGE SCALE GENOMIC DNA]</scope>
</reference>
<dbReference type="SUPFAM" id="SSF53036">
    <property type="entry name" value="Eukaryotic RPB5 N-terminal domain"/>
    <property type="match status" value="1"/>
</dbReference>
<dbReference type="Pfam" id="PF03871">
    <property type="entry name" value="RNA_pol_Rpb5_N"/>
    <property type="match status" value="1"/>
</dbReference>
<feature type="domain" description="RNA polymerase subunit H/Rpb5 C-terminal" evidence="5">
    <location>
        <begin position="134"/>
        <end position="205"/>
    </location>
</feature>
<feature type="domain" description="RNA polymerase Rpb5 N-terminal" evidence="6">
    <location>
        <begin position="5"/>
        <end position="90"/>
    </location>
</feature>
<evidence type="ECO:0000256" key="2">
    <source>
        <dbReference type="ARBA" id="ARBA00023163"/>
    </source>
</evidence>
<dbReference type="InterPro" id="IPR035913">
    <property type="entry name" value="RPB5-like_sf"/>
</dbReference>
<sequence length="206" mass="24213">MTLSEEEISKLFRVCKTLNQMLKDRGYDVADSDIEMTKEQFVDKYGENMIRKDLSTLKVKRNDESDKIFVFFPKEKKVGTEDIKRYLKRMESANVFRAIVVIQENLTRFALSSIKVAASKFHIEVFQETELLLNVRDHVFVPEHIALTTEETKTLLERYTVKENQLPRIQFTDPIARYFGLKHGQVVKIIRSSETSGRYVTYRYVI</sequence>
<dbReference type="GO" id="GO:0003677">
    <property type="term" value="F:DNA binding"/>
    <property type="evidence" value="ECO:0007669"/>
    <property type="project" value="InterPro"/>
</dbReference>
<protein>
    <recommendedName>
        <fullName evidence="9">RNA polymerase subunit H/Rpb5 C-terminal domain-containing protein</fullName>
    </recommendedName>
</protein>
<dbReference type="PANTHER" id="PTHR10535">
    <property type="entry name" value="DNA-DIRECTED RNA POLYMERASES I, II, AND III SUBUNIT RPABC1"/>
    <property type="match status" value="1"/>
</dbReference>
<dbReference type="InterPro" id="IPR036710">
    <property type="entry name" value="RNA_pol_Rpb5_N_sf"/>
</dbReference>
<name>A0A565CTI1_9BRAS</name>
<dbReference type="GO" id="GO:0005665">
    <property type="term" value="C:RNA polymerase II, core complex"/>
    <property type="evidence" value="ECO:0007669"/>
    <property type="project" value="TreeGrafter"/>
</dbReference>
<dbReference type="Gene3D" id="3.90.940.20">
    <property type="entry name" value="RPB5-like RNA polymerase subunit"/>
    <property type="match status" value="1"/>
</dbReference>
<accession>A0A565CTI1</accession>
<dbReference type="GO" id="GO:0042797">
    <property type="term" value="P:tRNA transcription by RNA polymerase III"/>
    <property type="evidence" value="ECO:0007669"/>
    <property type="project" value="TreeGrafter"/>
</dbReference>
<dbReference type="Pfam" id="PF01191">
    <property type="entry name" value="RNA_pol_Rpb5_C"/>
    <property type="match status" value="1"/>
</dbReference>
<dbReference type="FunFam" id="3.90.940.20:FF:000001">
    <property type="entry name" value="DNA-directed RNA polymerases I, II, and III subunit RPABC1"/>
    <property type="match status" value="1"/>
</dbReference>
<evidence type="ECO:0000256" key="3">
    <source>
        <dbReference type="ARBA" id="ARBA00023242"/>
    </source>
</evidence>
<evidence type="ECO:0000256" key="1">
    <source>
        <dbReference type="ARBA" id="ARBA00004123"/>
    </source>
</evidence>
<comment type="caution">
    <text evidence="7">The sequence shown here is derived from an EMBL/GenBank/DDBJ whole genome shotgun (WGS) entry which is preliminary data.</text>
</comment>
<dbReference type="GO" id="GO:0003899">
    <property type="term" value="F:DNA-directed RNA polymerase activity"/>
    <property type="evidence" value="ECO:0007669"/>
    <property type="project" value="InterPro"/>
</dbReference>
<dbReference type="HAMAP" id="MF_00025">
    <property type="entry name" value="RNApol_Rpo5_RPB5"/>
    <property type="match status" value="1"/>
</dbReference>
<dbReference type="GO" id="GO:0005666">
    <property type="term" value="C:RNA polymerase III complex"/>
    <property type="evidence" value="ECO:0007669"/>
    <property type="project" value="TreeGrafter"/>
</dbReference>
<evidence type="ECO:0008006" key="9">
    <source>
        <dbReference type="Google" id="ProtNLM"/>
    </source>
</evidence>
<evidence type="ECO:0000313" key="7">
    <source>
        <dbReference type="EMBL" id="VVB17063.1"/>
    </source>
</evidence>
<dbReference type="GO" id="GO:0006366">
    <property type="term" value="P:transcription by RNA polymerase II"/>
    <property type="evidence" value="ECO:0007669"/>
    <property type="project" value="TreeGrafter"/>
</dbReference>
<dbReference type="GO" id="GO:0005736">
    <property type="term" value="C:RNA polymerase I complex"/>
    <property type="evidence" value="ECO:0007669"/>
    <property type="project" value="TreeGrafter"/>
</dbReference>
<keyword evidence="2" id="KW-0804">Transcription</keyword>
<evidence type="ECO:0000259" key="5">
    <source>
        <dbReference type="Pfam" id="PF01191"/>
    </source>
</evidence>
<dbReference type="NCBIfam" id="NF007129">
    <property type="entry name" value="PRK09570.1"/>
    <property type="match status" value="1"/>
</dbReference>
<dbReference type="InterPro" id="IPR000783">
    <property type="entry name" value="RNA_pol_subH/Rpb5_C"/>
</dbReference>